<keyword evidence="7" id="KW-0067">ATP-binding</keyword>
<evidence type="ECO:0000256" key="9">
    <source>
        <dbReference type="ARBA" id="ARBA00038276"/>
    </source>
</evidence>
<keyword evidence="8" id="KW-0460">Magnesium</keyword>
<dbReference type="PANTHER" id="PTHR33571:SF14">
    <property type="entry name" value="PROTEIN ADENYLYLTRANSFERASE MJ0435-RELATED"/>
    <property type="match status" value="1"/>
</dbReference>
<reference evidence="11 12" key="1">
    <citation type="journal article" date="2015" name="Nature">
        <title>rRNA introns, odd ribosomes, and small enigmatic genomes across a large radiation of phyla.</title>
        <authorList>
            <person name="Brown C.T."/>
            <person name="Hug L.A."/>
            <person name="Thomas B.C."/>
            <person name="Sharon I."/>
            <person name="Castelle C.J."/>
            <person name="Singh A."/>
            <person name="Wilkins M.J."/>
            <person name="Williams K.H."/>
            <person name="Banfield J.F."/>
        </authorList>
    </citation>
    <scope>NUCLEOTIDE SEQUENCE [LARGE SCALE GENOMIC DNA]</scope>
</reference>
<feature type="domain" description="Polymerase nucleotidyl transferase" evidence="10">
    <location>
        <begin position="17"/>
        <end position="97"/>
    </location>
</feature>
<keyword evidence="6" id="KW-0547">Nucleotide-binding</keyword>
<dbReference type="InterPro" id="IPR043519">
    <property type="entry name" value="NT_sf"/>
</dbReference>
<dbReference type="PANTHER" id="PTHR33571">
    <property type="entry name" value="SSL8005 PROTEIN"/>
    <property type="match status" value="1"/>
</dbReference>
<evidence type="ECO:0000256" key="6">
    <source>
        <dbReference type="ARBA" id="ARBA00022741"/>
    </source>
</evidence>
<evidence type="ECO:0000259" key="10">
    <source>
        <dbReference type="Pfam" id="PF01909"/>
    </source>
</evidence>
<dbReference type="GO" id="GO:0005524">
    <property type="term" value="F:ATP binding"/>
    <property type="evidence" value="ECO:0007669"/>
    <property type="project" value="UniProtKB-KW"/>
</dbReference>
<evidence type="ECO:0000313" key="12">
    <source>
        <dbReference type="Proteomes" id="UP000034774"/>
    </source>
</evidence>
<dbReference type="PATRIC" id="fig|1618572.3.peg.612"/>
<comment type="caution">
    <text evidence="11">The sequence shown here is derived from an EMBL/GenBank/DDBJ whole genome shotgun (WGS) entry which is preliminary data.</text>
</comment>
<evidence type="ECO:0000256" key="3">
    <source>
        <dbReference type="ARBA" id="ARBA00022679"/>
    </source>
</evidence>
<dbReference type="AlphaFoldDB" id="A0A0G0PS42"/>
<evidence type="ECO:0000256" key="7">
    <source>
        <dbReference type="ARBA" id="ARBA00022840"/>
    </source>
</evidence>
<evidence type="ECO:0000256" key="2">
    <source>
        <dbReference type="ARBA" id="ARBA00022649"/>
    </source>
</evidence>
<keyword evidence="2" id="KW-1277">Toxin-antitoxin system</keyword>
<evidence type="ECO:0000256" key="1">
    <source>
        <dbReference type="ARBA" id="ARBA00001946"/>
    </source>
</evidence>
<dbReference type="InterPro" id="IPR052038">
    <property type="entry name" value="Type-VII_TA_antitoxin"/>
</dbReference>
<dbReference type="Proteomes" id="UP000034774">
    <property type="component" value="Unassembled WGS sequence"/>
</dbReference>
<dbReference type="GO" id="GO:0016779">
    <property type="term" value="F:nucleotidyltransferase activity"/>
    <property type="evidence" value="ECO:0007669"/>
    <property type="project" value="UniProtKB-KW"/>
</dbReference>
<sequence length="101" mass="11293">MVNTKQDLFGTLSNNKNKLQKLGVSRIGVFGSFVSDEQTKSSDVDLLVEFIKGKKNFHNFMNTADYAESILGRKVDLVTPEALSPYIGPHIMKNIQYVQIA</sequence>
<evidence type="ECO:0000256" key="5">
    <source>
        <dbReference type="ARBA" id="ARBA00022723"/>
    </source>
</evidence>
<gene>
    <name evidence="11" type="ORF">UT17_C0003G0179</name>
</gene>
<accession>A0A0G0PS42</accession>
<dbReference type="STRING" id="1618572.UT17_C0003G0179"/>
<organism evidence="11 12">
    <name type="scientific">Candidatus Woesebacteria bacterium GW2011_GWB1_39_10</name>
    <dbReference type="NCBI Taxonomy" id="1618572"/>
    <lineage>
        <taxon>Bacteria</taxon>
        <taxon>Candidatus Woeseibacteriota</taxon>
    </lineage>
</organism>
<keyword evidence="3" id="KW-0808">Transferase</keyword>
<dbReference type="SUPFAM" id="SSF81301">
    <property type="entry name" value="Nucleotidyltransferase"/>
    <property type="match status" value="1"/>
</dbReference>
<dbReference type="EMBL" id="LBVU01000003">
    <property type="protein sequence ID" value="KKQ92156.1"/>
    <property type="molecule type" value="Genomic_DNA"/>
</dbReference>
<comment type="cofactor">
    <cofactor evidence="1">
        <name>Mg(2+)</name>
        <dbReference type="ChEBI" id="CHEBI:18420"/>
    </cofactor>
</comment>
<dbReference type="GO" id="GO:0046872">
    <property type="term" value="F:metal ion binding"/>
    <property type="evidence" value="ECO:0007669"/>
    <property type="project" value="UniProtKB-KW"/>
</dbReference>
<dbReference type="CDD" id="cd05403">
    <property type="entry name" value="NT_KNTase_like"/>
    <property type="match status" value="1"/>
</dbReference>
<evidence type="ECO:0000256" key="4">
    <source>
        <dbReference type="ARBA" id="ARBA00022695"/>
    </source>
</evidence>
<keyword evidence="4" id="KW-0548">Nucleotidyltransferase</keyword>
<dbReference type="Gene3D" id="3.30.460.10">
    <property type="entry name" value="Beta Polymerase, domain 2"/>
    <property type="match status" value="1"/>
</dbReference>
<comment type="similarity">
    <text evidence="9">Belongs to the MntA antitoxin family.</text>
</comment>
<keyword evidence="5" id="KW-0479">Metal-binding</keyword>
<evidence type="ECO:0000256" key="8">
    <source>
        <dbReference type="ARBA" id="ARBA00022842"/>
    </source>
</evidence>
<proteinExistence type="inferred from homology"/>
<dbReference type="Pfam" id="PF01909">
    <property type="entry name" value="NTP_transf_2"/>
    <property type="match status" value="1"/>
</dbReference>
<evidence type="ECO:0000313" key="11">
    <source>
        <dbReference type="EMBL" id="KKQ92156.1"/>
    </source>
</evidence>
<dbReference type="InterPro" id="IPR002934">
    <property type="entry name" value="Polymerase_NTP_transf_dom"/>
</dbReference>
<name>A0A0G0PS42_9BACT</name>
<protein>
    <submittedName>
        <fullName evidence="11">Polymerase, beta domain protein region protein</fullName>
    </submittedName>
</protein>